<evidence type="ECO:0000313" key="3">
    <source>
        <dbReference type="Proteomes" id="UP001597158"/>
    </source>
</evidence>
<protein>
    <submittedName>
        <fullName evidence="2">FeoC-like transcriptional regulator</fullName>
    </submittedName>
</protein>
<dbReference type="Pfam" id="PF09012">
    <property type="entry name" value="FeoC"/>
    <property type="match status" value="1"/>
</dbReference>
<dbReference type="SUPFAM" id="SSF46785">
    <property type="entry name" value="Winged helix' DNA-binding domain"/>
    <property type="match status" value="1"/>
</dbReference>
<accession>A0ABW3W991</accession>
<evidence type="ECO:0000259" key="1">
    <source>
        <dbReference type="Pfam" id="PF09012"/>
    </source>
</evidence>
<dbReference type="InterPro" id="IPR015102">
    <property type="entry name" value="Tscrpt_reg_HTH_FeoC"/>
</dbReference>
<dbReference type="Proteomes" id="UP001597158">
    <property type="component" value="Unassembled WGS sequence"/>
</dbReference>
<name>A0ABW3W991_9RHOO</name>
<proteinExistence type="predicted"/>
<feature type="domain" description="Transcriptional regulator HTH-type FeoC" evidence="1">
    <location>
        <begin position="2"/>
        <end position="70"/>
    </location>
</feature>
<organism evidence="2 3">
    <name type="scientific">Thauera mechernichensis</name>
    <dbReference type="NCBI Taxonomy" id="82788"/>
    <lineage>
        <taxon>Bacteria</taxon>
        <taxon>Pseudomonadati</taxon>
        <taxon>Pseudomonadota</taxon>
        <taxon>Betaproteobacteria</taxon>
        <taxon>Rhodocyclales</taxon>
        <taxon>Zoogloeaceae</taxon>
        <taxon>Thauera</taxon>
    </lineage>
</organism>
<dbReference type="Gene3D" id="1.10.10.10">
    <property type="entry name" value="Winged helix-like DNA-binding domain superfamily/Winged helix DNA-binding domain"/>
    <property type="match status" value="1"/>
</dbReference>
<dbReference type="EMBL" id="JBHTMC010000001">
    <property type="protein sequence ID" value="MFD1262059.1"/>
    <property type="molecule type" value="Genomic_DNA"/>
</dbReference>
<gene>
    <name evidence="2" type="ORF">ACFQ4M_00595</name>
</gene>
<sequence>MILSRLGNYLRERRRASVADMANGLGSTPAALEPMLATLERKGRVRRLAAASACGTTCCKCDPATVAVYEWAGDERAGDERAAGKGAGGDATV</sequence>
<dbReference type="InterPro" id="IPR036388">
    <property type="entry name" value="WH-like_DNA-bd_sf"/>
</dbReference>
<keyword evidence="3" id="KW-1185">Reference proteome</keyword>
<dbReference type="InterPro" id="IPR036390">
    <property type="entry name" value="WH_DNA-bd_sf"/>
</dbReference>
<reference evidence="3" key="1">
    <citation type="journal article" date="2019" name="Int. J. Syst. Evol. Microbiol.">
        <title>The Global Catalogue of Microorganisms (GCM) 10K type strain sequencing project: providing services to taxonomists for standard genome sequencing and annotation.</title>
        <authorList>
            <consortium name="The Broad Institute Genomics Platform"/>
            <consortium name="The Broad Institute Genome Sequencing Center for Infectious Disease"/>
            <person name="Wu L."/>
            <person name="Ma J."/>
        </authorList>
    </citation>
    <scope>NUCLEOTIDE SEQUENCE [LARGE SCALE GENOMIC DNA]</scope>
    <source>
        <strain evidence="3">CCUG 48884</strain>
    </source>
</reference>
<comment type="caution">
    <text evidence="2">The sequence shown here is derived from an EMBL/GenBank/DDBJ whole genome shotgun (WGS) entry which is preliminary data.</text>
</comment>
<dbReference type="RefSeq" id="WP_002941661.1">
    <property type="nucleotide sequence ID" value="NZ_JARQZE010000001.1"/>
</dbReference>
<evidence type="ECO:0000313" key="2">
    <source>
        <dbReference type="EMBL" id="MFD1262059.1"/>
    </source>
</evidence>